<evidence type="ECO:0000256" key="1">
    <source>
        <dbReference type="SAM" id="MobiDB-lite"/>
    </source>
</evidence>
<sequence length="96" mass="10447">MVSRRPKAPPILDLYARAQSFRTQRENAGLGVLVFAVRCPFTARPTAELRDTSQRSIGNPPGASSDHPGPVPVEVKTTRRGNPALCPLSDPVEWGR</sequence>
<gene>
    <name evidence="2" type="ORF">GCM10009864_48700</name>
</gene>
<organism evidence="2 3">
    <name type="scientific">Streptomyces lunalinharesii</name>
    <dbReference type="NCBI Taxonomy" id="333384"/>
    <lineage>
        <taxon>Bacteria</taxon>
        <taxon>Bacillati</taxon>
        <taxon>Actinomycetota</taxon>
        <taxon>Actinomycetes</taxon>
        <taxon>Kitasatosporales</taxon>
        <taxon>Streptomycetaceae</taxon>
        <taxon>Streptomyces</taxon>
    </lineage>
</organism>
<evidence type="ECO:0000313" key="2">
    <source>
        <dbReference type="EMBL" id="GAA2672459.1"/>
    </source>
</evidence>
<proteinExistence type="predicted"/>
<protein>
    <submittedName>
        <fullName evidence="2">Uncharacterized protein</fullName>
    </submittedName>
</protein>
<evidence type="ECO:0000313" key="3">
    <source>
        <dbReference type="Proteomes" id="UP001500994"/>
    </source>
</evidence>
<reference evidence="3" key="1">
    <citation type="journal article" date="2019" name="Int. J. Syst. Evol. Microbiol.">
        <title>The Global Catalogue of Microorganisms (GCM) 10K type strain sequencing project: providing services to taxonomists for standard genome sequencing and annotation.</title>
        <authorList>
            <consortium name="The Broad Institute Genomics Platform"/>
            <consortium name="The Broad Institute Genome Sequencing Center for Infectious Disease"/>
            <person name="Wu L."/>
            <person name="Ma J."/>
        </authorList>
    </citation>
    <scope>NUCLEOTIDE SEQUENCE [LARGE SCALE GENOMIC DNA]</scope>
    <source>
        <strain evidence="3">JCM 16374</strain>
    </source>
</reference>
<accession>A0ABP6ENT0</accession>
<feature type="region of interest" description="Disordered" evidence="1">
    <location>
        <begin position="45"/>
        <end position="96"/>
    </location>
</feature>
<keyword evidence="3" id="KW-1185">Reference proteome</keyword>
<name>A0ABP6ENT0_9ACTN</name>
<dbReference type="Proteomes" id="UP001500994">
    <property type="component" value="Unassembled WGS sequence"/>
</dbReference>
<dbReference type="EMBL" id="BAAARK010000016">
    <property type="protein sequence ID" value="GAA2672459.1"/>
    <property type="molecule type" value="Genomic_DNA"/>
</dbReference>
<comment type="caution">
    <text evidence="2">The sequence shown here is derived from an EMBL/GenBank/DDBJ whole genome shotgun (WGS) entry which is preliminary data.</text>
</comment>